<dbReference type="AlphaFoldDB" id="A0AAD7EAY9"/>
<evidence type="ECO:0000313" key="1">
    <source>
        <dbReference type="EMBL" id="KAJ7307826.1"/>
    </source>
</evidence>
<sequence length="233" mass="25810">MSFIEPEYWSYGRGTMTMFTGLLSRLHHVRTIRPFIFRRQRLPNDGPSVSYQTLHLSPPPLLRVPLSTAIRPAEIDVCAVPGFRATAPYRALCYQIDGILRSRAIVRTSAPRPRILAGIRLSPYRISDIRWRARCGRDAATSPITCSSPIGVLTPHHIGSASLALHRRDTAPHLTPPVSRACLMNGGGRRDSLTGSQAASGRRKWCKKATVLQKLFQSVPLNDDTPYSGSLDT</sequence>
<reference evidence="1" key="1">
    <citation type="submission" date="2023-03" db="EMBL/GenBank/DDBJ databases">
        <title>Massive genome expansion in bonnet fungi (Mycena s.s.) driven by repeated elements and novel gene families across ecological guilds.</title>
        <authorList>
            <consortium name="Lawrence Berkeley National Laboratory"/>
            <person name="Harder C.B."/>
            <person name="Miyauchi S."/>
            <person name="Viragh M."/>
            <person name="Kuo A."/>
            <person name="Thoen E."/>
            <person name="Andreopoulos B."/>
            <person name="Lu D."/>
            <person name="Skrede I."/>
            <person name="Drula E."/>
            <person name="Henrissat B."/>
            <person name="Morin E."/>
            <person name="Kohler A."/>
            <person name="Barry K."/>
            <person name="LaButti K."/>
            <person name="Morin E."/>
            <person name="Salamov A."/>
            <person name="Lipzen A."/>
            <person name="Mereny Z."/>
            <person name="Hegedus B."/>
            <person name="Baldrian P."/>
            <person name="Stursova M."/>
            <person name="Weitz H."/>
            <person name="Taylor A."/>
            <person name="Grigoriev I.V."/>
            <person name="Nagy L.G."/>
            <person name="Martin F."/>
            <person name="Kauserud H."/>
        </authorList>
    </citation>
    <scope>NUCLEOTIDE SEQUENCE</scope>
    <source>
        <strain evidence="1">CBHHK002</strain>
    </source>
</reference>
<protein>
    <submittedName>
        <fullName evidence="1">Uncharacterized protein</fullName>
    </submittedName>
</protein>
<keyword evidence="2" id="KW-1185">Reference proteome</keyword>
<dbReference type="Proteomes" id="UP001218218">
    <property type="component" value="Unassembled WGS sequence"/>
</dbReference>
<evidence type="ECO:0000313" key="2">
    <source>
        <dbReference type="Proteomes" id="UP001218218"/>
    </source>
</evidence>
<accession>A0AAD7EAY9</accession>
<gene>
    <name evidence="1" type="ORF">DFH08DRAFT_824138</name>
</gene>
<organism evidence="1 2">
    <name type="scientific">Mycena albidolilacea</name>
    <dbReference type="NCBI Taxonomy" id="1033008"/>
    <lineage>
        <taxon>Eukaryota</taxon>
        <taxon>Fungi</taxon>
        <taxon>Dikarya</taxon>
        <taxon>Basidiomycota</taxon>
        <taxon>Agaricomycotina</taxon>
        <taxon>Agaricomycetes</taxon>
        <taxon>Agaricomycetidae</taxon>
        <taxon>Agaricales</taxon>
        <taxon>Marasmiineae</taxon>
        <taxon>Mycenaceae</taxon>
        <taxon>Mycena</taxon>
    </lineage>
</organism>
<comment type="caution">
    <text evidence="1">The sequence shown here is derived from an EMBL/GenBank/DDBJ whole genome shotgun (WGS) entry which is preliminary data.</text>
</comment>
<name>A0AAD7EAY9_9AGAR</name>
<proteinExistence type="predicted"/>
<dbReference type="EMBL" id="JARIHO010000087">
    <property type="protein sequence ID" value="KAJ7307826.1"/>
    <property type="molecule type" value="Genomic_DNA"/>
</dbReference>